<reference evidence="2 3" key="1">
    <citation type="submission" date="2018-03" db="EMBL/GenBank/DDBJ databases">
        <authorList>
            <person name="Keele B.F."/>
        </authorList>
    </citation>
    <scope>NUCLEOTIDE SEQUENCE [LARGE SCALE GENOMIC DNA]</scope>
    <source>
        <strain evidence="2 3">CECT 8599</strain>
    </source>
</reference>
<feature type="transmembrane region" description="Helical" evidence="1">
    <location>
        <begin position="147"/>
        <end position="167"/>
    </location>
</feature>
<sequence>MSLSSAIPTLKTLGVGVGGACLARLLHMPLPDLTGPAFCVSAAGLAGLQLELDDKVRNIAFVILGMSVGAGMTAQATQMLVQLPLAFVALMLSTIFGLGACWWALVRFFKFDVQSGLLAASPGHLSFVLSIGAQYDLDLARITIVQSIRLLALTLITPVVALVLGVSSSTTMVGAGASMTVWMILILAALGYAASLVLSRINTPAPLLIGAMLVSMLGHGSGVTPGQMPLWLAVPAFVVLGTLIGTRFGGVSVNALRAAAIAGLMATLITTATAAGFAVLTAALLGIDIGALLIAFAPGGLETMVAMSIALGIAPGFVAACHLARLLVLSVAVPVLFARTQNGAGR</sequence>
<dbReference type="PANTHER" id="PTHR38457:SF1">
    <property type="entry name" value="REGULATOR ABRB-RELATED"/>
    <property type="match status" value="1"/>
</dbReference>
<dbReference type="PANTHER" id="PTHR38457">
    <property type="entry name" value="REGULATOR ABRB-RELATED"/>
    <property type="match status" value="1"/>
</dbReference>
<dbReference type="GO" id="GO:0016020">
    <property type="term" value="C:membrane"/>
    <property type="evidence" value="ECO:0007669"/>
    <property type="project" value="InterPro"/>
</dbReference>
<feature type="transmembrane region" description="Helical" evidence="1">
    <location>
        <begin position="179"/>
        <end position="198"/>
    </location>
</feature>
<evidence type="ECO:0000313" key="2">
    <source>
        <dbReference type="EMBL" id="SPH22904.1"/>
    </source>
</evidence>
<dbReference type="EMBL" id="OMOR01000001">
    <property type="protein sequence ID" value="SPH22904.1"/>
    <property type="molecule type" value="Genomic_DNA"/>
</dbReference>
<feature type="transmembrane region" description="Helical" evidence="1">
    <location>
        <begin position="228"/>
        <end position="246"/>
    </location>
</feature>
<feature type="transmembrane region" description="Helical" evidence="1">
    <location>
        <begin position="33"/>
        <end position="50"/>
    </location>
</feature>
<dbReference type="Pfam" id="PF05145">
    <property type="entry name" value="AbrB"/>
    <property type="match status" value="1"/>
</dbReference>
<protein>
    <recommendedName>
        <fullName evidence="4">Ammonia monooxygenase</fullName>
    </recommendedName>
</protein>
<dbReference type="RefSeq" id="WP_108829794.1">
    <property type="nucleotide sequence ID" value="NZ_OMOR01000001.1"/>
</dbReference>
<gene>
    <name evidence="2" type="ORF">ASD8599_03651</name>
</gene>
<dbReference type="InterPro" id="IPR007820">
    <property type="entry name" value="AbrB_fam"/>
</dbReference>
<dbReference type="PIRSF" id="PIRSF038991">
    <property type="entry name" value="Protein_AbrB"/>
    <property type="match status" value="1"/>
</dbReference>
<dbReference type="AlphaFoldDB" id="A0A2R8BIH4"/>
<accession>A0A2R8BIH4</accession>
<dbReference type="Proteomes" id="UP000244880">
    <property type="component" value="Unassembled WGS sequence"/>
</dbReference>
<keyword evidence="1" id="KW-0472">Membrane</keyword>
<feature type="transmembrane region" description="Helical" evidence="1">
    <location>
        <begin position="205"/>
        <end position="222"/>
    </location>
</feature>
<feature type="transmembrane region" description="Helical" evidence="1">
    <location>
        <begin position="56"/>
        <end position="73"/>
    </location>
</feature>
<feature type="transmembrane region" description="Helical" evidence="1">
    <location>
        <begin position="85"/>
        <end position="105"/>
    </location>
</feature>
<evidence type="ECO:0008006" key="4">
    <source>
        <dbReference type="Google" id="ProtNLM"/>
    </source>
</evidence>
<keyword evidence="1" id="KW-0812">Transmembrane</keyword>
<keyword evidence="1" id="KW-1133">Transmembrane helix</keyword>
<dbReference type="InterPro" id="IPR017516">
    <property type="entry name" value="AbrB_dup"/>
</dbReference>
<keyword evidence="3" id="KW-1185">Reference proteome</keyword>
<dbReference type="NCBIfam" id="TIGR03082">
    <property type="entry name" value="Gneg_AbrB_dup"/>
    <property type="match status" value="2"/>
</dbReference>
<name>A0A2R8BIH4_9RHOB</name>
<dbReference type="GO" id="GO:0010468">
    <property type="term" value="P:regulation of gene expression"/>
    <property type="evidence" value="ECO:0007669"/>
    <property type="project" value="InterPro"/>
</dbReference>
<evidence type="ECO:0000313" key="3">
    <source>
        <dbReference type="Proteomes" id="UP000244880"/>
    </source>
</evidence>
<proteinExistence type="predicted"/>
<dbReference type="OrthoDB" id="7157734at2"/>
<organism evidence="2 3">
    <name type="scientific">Ascidiaceihabitans donghaensis</name>
    <dbReference type="NCBI Taxonomy" id="1510460"/>
    <lineage>
        <taxon>Bacteria</taxon>
        <taxon>Pseudomonadati</taxon>
        <taxon>Pseudomonadota</taxon>
        <taxon>Alphaproteobacteria</taxon>
        <taxon>Rhodobacterales</taxon>
        <taxon>Paracoccaceae</taxon>
        <taxon>Ascidiaceihabitans</taxon>
    </lineage>
</organism>
<evidence type="ECO:0000256" key="1">
    <source>
        <dbReference type="SAM" id="Phobius"/>
    </source>
</evidence>
<feature type="transmembrane region" description="Helical" evidence="1">
    <location>
        <begin position="305"/>
        <end position="338"/>
    </location>
</feature>